<feature type="transmembrane region" description="Helical" evidence="1">
    <location>
        <begin position="12"/>
        <end position="40"/>
    </location>
</feature>
<sequence>MSNQRPTGVTILAVLQIIGAVLNLLIGGFSLLFGGAMLTAGTAGTAGTADAAAAAQIGPMMAGFGIAGIISGIIGLIGGYGLFTLKGWGWTLAIVFAAWNIISNLIAIFTKVGNVAGAIVGIVISGLIIYYLSQSNVKRAFGK</sequence>
<organism evidence="2 3">
    <name type="scientific">Floridaenema evergladense BLCC-F167</name>
    <dbReference type="NCBI Taxonomy" id="3153639"/>
    <lineage>
        <taxon>Bacteria</taxon>
        <taxon>Bacillati</taxon>
        <taxon>Cyanobacteriota</taxon>
        <taxon>Cyanophyceae</taxon>
        <taxon>Oscillatoriophycideae</taxon>
        <taxon>Aerosakkonematales</taxon>
        <taxon>Aerosakkonemataceae</taxon>
        <taxon>Floridanema</taxon>
        <taxon>Floridanema evergladense</taxon>
    </lineage>
</organism>
<gene>
    <name evidence="2" type="ORF">ACE1CA_16350</name>
</gene>
<dbReference type="EMBL" id="JBHFNT010000139">
    <property type="protein sequence ID" value="MFB2836104.1"/>
    <property type="molecule type" value="Genomic_DNA"/>
</dbReference>
<accession>A0ABV4WLZ7</accession>
<protein>
    <submittedName>
        <fullName evidence="2">Uncharacterized protein</fullName>
    </submittedName>
</protein>
<keyword evidence="1" id="KW-0812">Transmembrane</keyword>
<evidence type="ECO:0000313" key="3">
    <source>
        <dbReference type="Proteomes" id="UP001576780"/>
    </source>
</evidence>
<feature type="transmembrane region" description="Helical" evidence="1">
    <location>
        <begin position="90"/>
        <end position="109"/>
    </location>
</feature>
<keyword evidence="3" id="KW-1185">Reference proteome</keyword>
<comment type="caution">
    <text evidence="2">The sequence shown here is derived from an EMBL/GenBank/DDBJ whole genome shotgun (WGS) entry which is preliminary data.</text>
</comment>
<keyword evidence="1" id="KW-0472">Membrane</keyword>
<reference evidence="2 3" key="1">
    <citation type="submission" date="2024-09" db="EMBL/GenBank/DDBJ databases">
        <title>Floridaenema gen nov. (Aerosakkonemataceae, Aerosakkonematales ord. nov., Cyanobacteria) from benthic tropical and subtropical fresh waters, with the description of four new species.</title>
        <authorList>
            <person name="Moretto J.A."/>
            <person name="Berthold D.E."/>
            <person name="Lefler F.W."/>
            <person name="Huang I.-S."/>
            <person name="Laughinghouse H. IV."/>
        </authorList>
    </citation>
    <scope>NUCLEOTIDE SEQUENCE [LARGE SCALE GENOMIC DNA]</scope>
    <source>
        <strain evidence="2 3">BLCC-F167</strain>
    </source>
</reference>
<evidence type="ECO:0000313" key="2">
    <source>
        <dbReference type="EMBL" id="MFB2836104.1"/>
    </source>
</evidence>
<feature type="transmembrane region" description="Helical" evidence="1">
    <location>
        <begin position="115"/>
        <end position="133"/>
    </location>
</feature>
<dbReference type="Proteomes" id="UP001576780">
    <property type="component" value="Unassembled WGS sequence"/>
</dbReference>
<feature type="transmembrane region" description="Helical" evidence="1">
    <location>
        <begin position="60"/>
        <end position="83"/>
    </location>
</feature>
<proteinExistence type="predicted"/>
<dbReference type="RefSeq" id="WP_413278498.1">
    <property type="nucleotide sequence ID" value="NZ_JBHFNT010000139.1"/>
</dbReference>
<evidence type="ECO:0000256" key="1">
    <source>
        <dbReference type="SAM" id="Phobius"/>
    </source>
</evidence>
<keyword evidence="1" id="KW-1133">Transmembrane helix</keyword>
<name>A0ABV4WLZ7_9CYAN</name>